<dbReference type="InParanoid" id="M4C0N0"/>
<dbReference type="VEuPathDB" id="FungiDB:HpaG812560"/>
<protein>
    <submittedName>
        <fullName evidence="2">Uncharacterized protein</fullName>
    </submittedName>
</protein>
<sequence>MVGQHTVSERVETYVILSRNSDPYTAVSSRTTRSMRLCCMYRQKRISSVWIKTSDLKTKQRNRWNEATMAFTMLKAKIFNPDAETFRTRTPSSDRGICLQVGRIRDPDPRIRWSVSARFFHQSNAKDKRNQLWEGGEGGYGAASHPGRVLH</sequence>
<feature type="region of interest" description="Disordered" evidence="1">
    <location>
        <begin position="130"/>
        <end position="151"/>
    </location>
</feature>
<dbReference type="Proteomes" id="UP000011713">
    <property type="component" value="Unassembled WGS sequence"/>
</dbReference>
<keyword evidence="3" id="KW-1185">Reference proteome</keyword>
<dbReference type="HOGENOM" id="CLU_1734973_0_0_1"/>
<evidence type="ECO:0000313" key="2">
    <source>
        <dbReference type="EnsemblProtists" id="HpaP812560"/>
    </source>
</evidence>
<name>M4C0N0_HYAAE</name>
<evidence type="ECO:0000256" key="1">
    <source>
        <dbReference type="SAM" id="MobiDB-lite"/>
    </source>
</evidence>
<dbReference type="EMBL" id="JH598078">
    <property type="status" value="NOT_ANNOTATED_CDS"/>
    <property type="molecule type" value="Genomic_DNA"/>
</dbReference>
<dbReference type="AlphaFoldDB" id="M4C0N0"/>
<reference evidence="3" key="1">
    <citation type="journal article" date="2010" name="Science">
        <title>Signatures of adaptation to obligate biotrophy in the Hyaloperonospora arabidopsidis genome.</title>
        <authorList>
            <person name="Baxter L."/>
            <person name="Tripathy S."/>
            <person name="Ishaque N."/>
            <person name="Boot N."/>
            <person name="Cabral A."/>
            <person name="Kemen E."/>
            <person name="Thines M."/>
            <person name="Ah-Fong A."/>
            <person name="Anderson R."/>
            <person name="Badejoko W."/>
            <person name="Bittner-Eddy P."/>
            <person name="Boore J.L."/>
            <person name="Chibucos M.C."/>
            <person name="Coates M."/>
            <person name="Dehal P."/>
            <person name="Delehaunty K."/>
            <person name="Dong S."/>
            <person name="Downton P."/>
            <person name="Dumas B."/>
            <person name="Fabro G."/>
            <person name="Fronick C."/>
            <person name="Fuerstenberg S.I."/>
            <person name="Fulton L."/>
            <person name="Gaulin E."/>
            <person name="Govers F."/>
            <person name="Hughes L."/>
            <person name="Humphray S."/>
            <person name="Jiang R.H."/>
            <person name="Judelson H."/>
            <person name="Kamoun S."/>
            <person name="Kyung K."/>
            <person name="Meijer H."/>
            <person name="Minx P."/>
            <person name="Morris P."/>
            <person name="Nelson J."/>
            <person name="Phuntumart V."/>
            <person name="Qutob D."/>
            <person name="Rehmany A."/>
            <person name="Rougon-Cardoso A."/>
            <person name="Ryden P."/>
            <person name="Torto-Alalibo T."/>
            <person name="Studholme D."/>
            <person name="Wang Y."/>
            <person name="Win J."/>
            <person name="Wood J."/>
            <person name="Clifton S.W."/>
            <person name="Rogers J."/>
            <person name="Van den Ackerveken G."/>
            <person name="Jones J.D."/>
            <person name="McDowell J.M."/>
            <person name="Beynon J."/>
            <person name="Tyler B.M."/>
        </authorList>
    </citation>
    <scope>NUCLEOTIDE SEQUENCE [LARGE SCALE GENOMIC DNA]</scope>
    <source>
        <strain evidence="3">Emoy2</strain>
    </source>
</reference>
<reference evidence="2" key="2">
    <citation type="submission" date="2015-06" db="UniProtKB">
        <authorList>
            <consortium name="EnsemblProtists"/>
        </authorList>
    </citation>
    <scope>IDENTIFICATION</scope>
    <source>
        <strain evidence="2">Emoy2</strain>
    </source>
</reference>
<evidence type="ECO:0000313" key="3">
    <source>
        <dbReference type="Proteomes" id="UP000011713"/>
    </source>
</evidence>
<accession>M4C0N0</accession>
<proteinExistence type="predicted"/>
<organism evidence="2 3">
    <name type="scientific">Hyaloperonospora arabidopsidis (strain Emoy2)</name>
    <name type="common">Downy mildew agent</name>
    <name type="synonym">Peronospora arabidopsidis</name>
    <dbReference type="NCBI Taxonomy" id="559515"/>
    <lineage>
        <taxon>Eukaryota</taxon>
        <taxon>Sar</taxon>
        <taxon>Stramenopiles</taxon>
        <taxon>Oomycota</taxon>
        <taxon>Peronosporomycetes</taxon>
        <taxon>Peronosporales</taxon>
        <taxon>Peronosporaceae</taxon>
        <taxon>Hyaloperonospora</taxon>
    </lineage>
</organism>
<dbReference type="EnsemblProtists" id="HpaT812560">
    <property type="protein sequence ID" value="HpaP812560"/>
    <property type="gene ID" value="HpaG812560"/>
</dbReference>